<name>W4IHJ7_PLAFA</name>
<dbReference type="InterPro" id="IPR001656">
    <property type="entry name" value="PsdUridine_synth_TruD"/>
</dbReference>
<dbReference type="GO" id="GO:0003723">
    <property type="term" value="F:RNA binding"/>
    <property type="evidence" value="ECO:0007669"/>
    <property type="project" value="InterPro"/>
</dbReference>
<dbReference type="PROSITE" id="PS01268">
    <property type="entry name" value="UPF0024"/>
    <property type="match status" value="1"/>
</dbReference>
<accession>W4IHJ7</accession>
<feature type="domain" description="TRUD" evidence="4">
    <location>
        <begin position="569"/>
        <end position="898"/>
    </location>
</feature>
<evidence type="ECO:0000313" key="5">
    <source>
        <dbReference type="EMBL" id="ETW42539.1"/>
    </source>
</evidence>
<evidence type="ECO:0000313" key="6">
    <source>
        <dbReference type="Proteomes" id="UP000019114"/>
    </source>
</evidence>
<dbReference type="PROSITE" id="PS50984">
    <property type="entry name" value="TRUD"/>
    <property type="match status" value="1"/>
</dbReference>
<evidence type="ECO:0000256" key="3">
    <source>
        <dbReference type="ARBA" id="ARBA00023235"/>
    </source>
</evidence>
<evidence type="ECO:0000259" key="4">
    <source>
        <dbReference type="PROSITE" id="PS50984"/>
    </source>
</evidence>
<dbReference type="AlphaFoldDB" id="W4IHJ7"/>
<keyword evidence="2" id="KW-0819">tRNA processing</keyword>
<dbReference type="FunFam" id="3.30.2350.20:FF:000018">
    <property type="entry name" value="U2 snRNA/tRNA pseudouridine synthase, putative"/>
    <property type="match status" value="1"/>
</dbReference>
<dbReference type="SUPFAM" id="SSF55120">
    <property type="entry name" value="Pseudouridine synthase"/>
    <property type="match status" value="1"/>
</dbReference>
<evidence type="ECO:0000256" key="2">
    <source>
        <dbReference type="ARBA" id="ARBA00022694"/>
    </source>
</evidence>
<dbReference type="GO" id="GO:0009982">
    <property type="term" value="F:pseudouridine synthase activity"/>
    <property type="evidence" value="ECO:0007669"/>
    <property type="project" value="InterPro"/>
</dbReference>
<dbReference type="PANTHER" id="PTHR13326">
    <property type="entry name" value="TRNA PSEUDOURIDINE SYNTHASE D"/>
    <property type="match status" value="1"/>
</dbReference>
<reference evidence="5 6" key="1">
    <citation type="submission" date="2013-02" db="EMBL/GenBank/DDBJ databases">
        <title>The Genome Annotation of Plasmodium falciparum NF135/5.C10.</title>
        <authorList>
            <consortium name="The Broad Institute Genome Sequencing Platform"/>
            <consortium name="The Broad Institute Genome Sequencing Center for Infectious Disease"/>
            <person name="Neafsey D."/>
            <person name="Hoffman S."/>
            <person name="Volkman S."/>
            <person name="Rosenthal P."/>
            <person name="Walker B."/>
            <person name="Young S.K."/>
            <person name="Zeng Q."/>
            <person name="Gargeya S."/>
            <person name="Fitzgerald M."/>
            <person name="Haas B."/>
            <person name="Abouelleil A."/>
            <person name="Allen A.W."/>
            <person name="Alvarado L."/>
            <person name="Arachchi H.M."/>
            <person name="Berlin A.M."/>
            <person name="Chapman S.B."/>
            <person name="Gainer-Dewar J."/>
            <person name="Goldberg J."/>
            <person name="Griggs A."/>
            <person name="Gujja S."/>
            <person name="Hansen M."/>
            <person name="Howarth C."/>
            <person name="Imamovic A."/>
            <person name="Ireland A."/>
            <person name="Larimer J."/>
            <person name="McCowan C."/>
            <person name="Murphy C."/>
            <person name="Pearson M."/>
            <person name="Poon T.W."/>
            <person name="Priest M."/>
            <person name="Roberts A."/>
            <person name="Saif S."/>
            <person name="Shea T."/>
            <person name="Sisk P."/>
            <person name="Sykes S."/>
            <person name="Wortman J."/>
            <person name="Nusbaum C."/>
            <person name="Birren B."/>
        </authorList>
    </citation>
    <scope>NUCLEOTIDE SEQUENCE [LARGE SCALE GENOMIC DNA]</scope>
    <source>
        <strain evidence="5 6">NF135/5.C10</strain>
    </source>
</reference>
<dbReference type="GO" id="GO:0008033">
    <property type="term" value="P:tRNA processing"/>
    <property type="evidence" value="ECO:0007669"/>
    <property type="project" value="UniProtKB-KW"/>
</dbReference>
<dbReference type="InterPro" id="IPR020103">
    <property type="entry name" value="PsdUridine_synth_cat_dom_sf"/>
</dbReference>
<dbReference type="InterPro" id="IPR042214">
    <property type="entry name" value="TruD_catalytic"/>
</dbReference>
<dbReference type="EMBL" id="KI926049">
    <property type="protein sequence ID" value="ETW42539.1"/>
    <property type="molecule type" value="Genomic_DNA"/>
</dbReference>
<proteinExistence type="inferred from homology"/>
<dbReference type="Proteomes" id="UP000019114">
    <property type="component" value="Unassembled WGS sequence"/>
</dbReference>
<dbReference type="OrthoDB" id="447290at2759"/>
<keyword evidence="3" id="KW-0413">Isomerase</keyword>
<evidence type="ECO:0000256" key="1">
    <source>
        <dbReference type="ARBA" id="ARBA00007953"/>
    </source>
</evidence>
<dbReference type="GO" id="GO:0005634">
    <property type="term" value="C:nucleus"/>
    <property type="evidence" value="ECO:0007669"/>
    <property type="project" value="TreeGrafter"/>
</dbReference>
<dbReference type="Pfam" id="PF01142">
    <property type="entry name" value="TruD"/>
    <property type="match status" value="2"/>
</dbReference>
<dbReference type="PANTHER" id="PTHR13326:SF21">
    <property type="entry name" value="PSEUDOURIDYLATE SYNTHASE PUS7L"/>
    <property type="match status" value="1"/>
</dbReference>
<protein>
    <recommendedName>
        <fullName evidence="4">TRUD domain-containing protein</fullName>
    </recommendedName>
</protein>
<dbReference type="GO" id="GO:0001522">
    <property type="term" value="P:pseudouridine synthesis"/>
    <property type="evidence" value="ECO:0007669"/>
    <property type="project" value="InterPro"/>
</dbReference>
<dbReference type="InterPro" id="IPR011760">
    <property type="entry name" value="PsdUridine_synth_TruD_insert"/>
</dbReference>
<dbReference type="CDD" id="cd02576">
    <property type="entry name" value="PseudoU_synth_ScPUS7"/>
    <property type="match status" value="1"/>
</dbReference>
<gene>
    <name evidence="5" type="ORF">PFNF135_03198</name>
</gene>
<sequence length="1011" mass="119095">MNASSIKNHGIDYLIRKDVNQLEGIYGKIKTIYEDFHVHEITKKNEILHLNYVIDKNIIKNILQENEEKEDANIIYNITNKEEHLHILSHYLSEYNRKVFSQFLNILYEMYKLKNENETEQRDNDGDDNKEYHKKYEKCKDDEKKKDILKEQISCNNKNNESIHTIPYCLLTNLDDLSCDIKIDNNEDIYDNKNIEEKKKVIRKNIHKIIKQYYPFLLTETKNVNNIDQVISHGNILLLNHYINDSINHLNTSFISSNNKNINAIQVYPSLDCLKCILSPSIFKKLKRTYKKSRYNKTEELEYIINQHFHNINKKKLDPSQEINESHLSDSYNNNNNVKTNEHILKARLNISTCHNNDESINITYGKKRKLDNDGYEKIETLNMNHSMNHTNENHNMYCNLNKKNDIDNTYKLQSNICDSNAPNNNNFLDNINHIKKKKSELKKKKKYLHFNLYKENKDICEILNKFKMNLSKKNTDISYCGIKDKRAITVQKFCIHKTNKYDIYNLISNNNNKWFCNNNVYISNLEYKRKKLSLGNLNGNHFKVIIRGVHNNVKSNFHILSENLRTKGFVNYYGHQRFGTKQIKNYEIGISILKRNYKQSLSYVIQNTELKDEDKQNLITYINELTDHSIYENAIDKKKKKNQHTNEHIKSENSIEKKNIYIKTDEQQNDHMCSSQMNESTTDTKKKKKKIIIIKKRRKKKKKKIDISKENHNISVPQEIINIINSISNHSYVEKTILNSIKNSNNLKNAFMNLPKDIFSLFIHAIQSIVFNLLVSIRMKKFGLQIALGDLVEIYEQHHSGYSSLDKSSDDNTSDNTNNDNMLYESKIIPITENNISLYNIYDVVLPLPGDKNIVLPPNLKEEYIKVLETINLTLEDFKSEKHFFNASGCYRKIVVKPYNFKSIFIKNELNDLNKIPIIKSDLYKLKNEDKENNTFIKEQLPNKTNQASSQIITEQQNVEDELIYVSNEQYHEYLIKEIPDYQTTSSIYLTCSLPKSSYITVALMELLKN</sequence>
<dbReference type="Gene3D" id="3.30.2350.20">
    <property type="entry name" value="TruD, catalytic domain"/>
    <property type="match status" value="2"/>
</dbReference>
<reference evidence="5 6" key="2">
    <citation type="submission" date="2013-02" db="EMBL/GenBank/DDBJ databases">
        <title>The Genome Sequence of Plasmodium falciparum NF135/5.C10.</title>
        <authorList>
            <consortium name="The Broad Institute Genome Sequencing Platform"/>
            <consortium name="The Broad Institute Genome Sequencing Center for Infectious Disease"/>
            <person name="Neafsey D."/>
            <person name="Cheeseman I."/>
            <person name="Volkman S."/>
            <person name="Adams J."/>
            <person name="Walker B."/>
            <person name="Young S.K."/>
            <person name="Zeng Q."/>
            <person name="Gargeya S."/>
            <person name="Fitzgerald M."/>
            <person name="Haas B."/>
            <person name="Abouelleil A."/>
            <person name="Alvarado L."/>
            <person name="Arachchi H.M."/>
            <person name="Berlin A.M."/>
            <person name="Chapman S.B."/>
            <person name="Dewar J."/>
            <person name="Goldberg J."/>
            <person name="Griggs A."/>
            <person name="Gujja S."/>
            <person name="Hansen M."/>
            <person name="Howarth C."/>
            <person name="Imamovic A."/>
            <person name="Larimer J."/>
            <person name="McCowan C."/>
            <person name="Murphy C."/>
            <person name="Neiman D."/>
            <person name="Pearson M."/>
            <person name="Priest M."/>
            <person name="Roberts A."/>
            <person name="Saif S."/>
            <person name="Shea T."/>
            <person name="Sisk P."/>
            <person name="Sykes S."/>
            <person name="Wortman J."/>
            <person name="Nusbaum C."/>
            <person name="Birren B."/>
        </authorList>
    </citation>
    <scope>NUCLEOTIDE SEQUENCE [LARGE SCALE GENOMIC DNA]</scope>
    <source>
        <strain evidence="5 6">NF135/5.C10</strain>
    </source>
</reference>
<organism evidence="5 6">
    <name type="scientific">Plasmodium falciparum NF135/5.C10</name>
    <dbReference type="NCBI Taxonomy" id="1036726"/>
    <lineage>
        <taxon>Eukaryota</taxon>
        <taxon>Sar</taxon>
        <taxon>Alveolata</taxon>
        <taxon>Apicomplexa</taxon>
        <taxon>Aconoidasida</taxon>
        <taxon>Haemosporida</taxon>
        <taxon>Plasmodiidae</taxon>
        <taxon>Plasmodium</taxon>
        <taxon>Plasmodium (Laverania)</taxon>
    </lineage>
</organism>
<dbReference type="InterPro" id="IPR020119">
    <property type="entry name" value="PsdUridine_synth_TruD_CS"/>
</dbReference>
<comment type="similarity">
    <text evidence="1">Belongs to the pseudouridine synthase TruD family.</text>
</comment>